<reference evidence="2" key="1">
    <citation type="journal article" date="2015" name="Nature">
        <title>Complex archaea that bridge the gap between prokaryotes and eukaryotes.</title>
        <authorList>
            <person name="Spang A."/>
            <person name="Saw J.H."/>
            <person name="Jorgensen S.L."/>
            <person name="Zaremba-Niedzwiedzka K."/>
            <person name="Martijn J."/>
            <person name="Lind A.E."/>
            <person name="van Eijk R."/>
            <person name="Schleper C."/>
            <person name="Guy L."/>
            <person name="Ettema T.J."/>
        </authorList>
    </citation>
    <scope>NUCLEOTIDE SEQUENCE</scope>
</reference>
<proteinExistence type="predicted"/>
<keyword evidence="1" id="KW-0472">Membrane</keyword>
<feature type="transmembrane region" description="Helical" evidence="1">
    <location>
        <begin position="6"/>
        <end position="30"/>
    </location>
</feature>
<keyword evidence="1" id="KW-0812">Transmembrane</keyword>
<name>A0A0F9RJB5_9ZZZZ</name>
<evidence type="ECO:0000313" key="2">
    <source>
        <dbReference type="EMBL" id="KKN17308.1"/>
    </source>
</evidence>
<dbReference type="AlphaFoldDB" id="A0A0F9RJB5"/>
<organism evidence="2">
    <name type="scientific">marine sediment metagenome</name>
    <dbReference type="NCBI Taxonomy" id="412755"/>
    <lineage>
        <taxon>unclassified sequences</taxon>
        <taxon>metagenomes</taxon>
        <taxon>ecological metagenomes</taxon>
    </lineage>
</organism>
<sequence>MMDAFFKIVFAIFGIGLTLSFVGIATILIVKELKRLSYLTKSNLLYWKHADNTPEGMDRIDLLYIPTEKIFTKTYFKTKKWSDVKSDYEVFTRNWWQLFFGKEHPDITEIYDARIAECHEEYKKIDIIPEHCPGYRYKEVWWQWWDLPVKWLYEKKCVNGDNGDITYKVVPFNPDDHIKPEEITSSILGENINWQCSKEALRTSSRLLEKLAMAAPVLIGIASIGGIFLLTFFLMGGD</sequence>
<feature type="transmembrane region" description="Helical" evidence="1">
    <location>
        <begin position="211"/>
        <end position="235"/>
    </location>
</feature>
<accession>A0A0F9RJB5</accession>
<dbReference type="EMBL" id="LAZR01003535">
    <property type="protein sequence ID" value="KKN17308.1"/>
    <property type="molecule type" value="Genomic_DNA"/>
</dbReference>
<protein>
    <submittedName>
        <fullName evidence="2">Uncharacterized protein</fullName>
    </submittedName>
</protein>
<keyword evidence="1" id="KW-1133">Transmembrane helix</keyword>
<comment type="caution">
    <text evidence="2">The sequence shown here is derived from an EMBL/GenBank/DDBJ whole genome shotgun (WGS) entry which is preliminary data.</text>
</comment>
<gene>
    <name evidence="2" type="ORF">LCGC14_0967170</name>
</gene>
<evidence type="ECO:0000256" key="1">
    <source>
        <dbReference type="SAM" id="Phobius"/>
    </source>
</evidence>